<dbReference type="Proteomes" id="UP000509443">
    <property type="component" value="Chromosome"/>
</dbReference>
<evidence type="ECO:0000313" key="1">
    <source>
        <dbReference type="EMBL" id="QLC51714.1"/>
    </source>
</evidence>
<dbReference type="RefSeq" id="WP_005864722.1">
    <property type="nucleotide sequence ID" value="NZ_CACVBB010000004.1"/>
</dbReference>
<proteinExistence type="predicted"/>
<accession>A0ABX6QFL4</accession>
<keyword evidence="2" id="KW-1185">Reference proteome</keyword>
<name>A0ABX6QFL4_9HYPH</name>
<sequence>MNTPLHYQRETMEFDRVIAEAGFTELFSIQIADDVRVIDLYQIIPKSEKTL</sequence>
<protein>
    <submittedName>
        <fullName evidence="1">Uncharacterized protein</fullName>
    </submittedName>
</protein>
<organism evidence="1 2">
    <name type="scientific">Bartonella alsatica</name>
    <dbReference type="NCBI Taxonomy" id="52764"/>
    <lineage>
        <taxon>Bacteria</taxon>
        <taxon>Pseudomonadati</taxon>
        <taxon>Pseudomonadota</taxon>
        <taxon>Alphaproteobacteria</taxon>
        <taxon>Hyphomicrobiales</taxon>
        <taxon>Bartonellaceae</taxon>
        <taxon>Bartonella</taxon>
    </lineage>
</organism>
<reference evidence="1 2" key="1">
    <citation type="submission" date="2020-06" db="EMBL/GenBank/DDBJ databases">
        <title>Complete closed genome sequence of Bartonella alsatica CIP 105477.</title>
        <authorList>
            <person name="Thibau A."/>
            <person name="Schultze T.G."/>
            <person name="Kempf V.A.J."/>
        </authorList>
    </citation>
    <scope>NUCLEOTIDE SEQUENCE [LARGE SCALE GENOMIC DNA]</scope>
    <source>
        <strain evidence="1 2">CIP 105477</strain>
    </source>
</reference>
<dbReference type="EMBL" id="CP058235">
    <property type="protein sequence ID" value="QLC51714.1"/>
    <property type="molecule type" value="Genomic_DNA"/>
</dbReference>
<gene>
    <name evidence="1" type="ORF">HWV54_01905</name>
</gene>
<evidence type="ECO:0000313" key="2">
    <source>
        <dbReference type="Proteomes" id="UP000509443"/>
    </source>
</evidence>